<sequence length="355" mass="39462">MNVCGKNVLELLVFITNPLKTVSYKRRTTFSRSQPRRKRKESNQKISENSRLKNNLKNEGDSAGSSDTGHHHLRDTGYDYIYTSSCVSHDSDLSTATGVLSKHPETQTVAEGSTATFTCELRNCSVCFVHWTAIDTETGLHVSVNPQVVTEDNCITSTISILAVNNTVVQCEEYNRFARPKRERRHYSMVALLRVTEEQGRANHKRSAQPEKLTSDTERMNSTISSVVLLLSIATGALGVFIEHPQTQTAVEGSITDFNCTVKACSGCIVIWKIQRFEIGAEVYQPHSTVPKYVGHGLMLSTLHLVAVHSSAVQCERYNRYTRKSHFSEFAFLHVITSQDSLSGSGESQPVANSD</sequence>
<dbReference type="InterPro" id="IPR036179">
    <property type="entry name" value="Ig-like_dom_sf"/>
</dbReference>
<reference evidence="2" key="1">
    <citation type="submission" date="2023-03" db="EMBL/GenBank/DDBJ databases">
        <authorList>
            <person name="Steffen K."/>
            <person name="Cardenas P."/>
        </authorList>
    </citation>
    <scope>NUCLEOTIDE SEQUENCE</scope>
</reference>
<dbReference type="SUPFAM" id="SSF48726">
    <property type="entry name" value="Immunoglobulin"/>
    <property type="match status" value="1"/>
</dbReference>
<evidence type="ECO:0000313" key="3">
    <source>
        <dbReference type="Proteomes" id="UP001174909"/>
    </source>
</evidence>
<protein>
    <recommendedName>
        <fullName evidence="4">Ig-like domain-containing protein</fullName>
    </recommendedName>
</protein>
<feature type="compositionally biased region" description="Basic and acidic residues" evidence="1">
    <location>
        <begin position="48"/>
        <end position="60"/>
    </location>
</feature>
<evidence type="ECO:0000313" key="2">
    <source>
        <dbReference type="EMBL" id="CAI8043154.1"/>
    </source>
</evidence>
<gene>
    <name evidence="2" type="ORF">GBAR_LOCUS23943</name>
</gene>
<feature type="region of interest" description="Disordered" evidence="1">
    <location>
        <begin position="26"/>
        <end position="70"/>
    </location>
</feature>
<keyword evidence="3" id="KW-1185">Reference proteome</keyword>
<dbReference type="Proteomes" id="UP001174909">
    <property type="component" value="Unassembled WGS sequence"/>
</dbReference>
<comment type="caution">
    <text evidence="2">The sequence shown here is derived from an EMBL/GenBank/DDBJ whole genome shotgun (WGS) entry which is preliminary data.</text>
</comment>
<evidence type="ECO:0000256" key="1">
    <source>
        <dbReference type="SAM" id="MobiDB-lite"/>
    </source>
</evidence>
<feature type="compositionally biased region" description="Basic residues" evidence="1">
    <location>
        <begin position="26"/>
        <end position="40"/>
    </location>
</feature>
<organism evidence="2 3">
    <name type="scientific">Geodia barretti</name>
    <name type="common">Barrett's horny sponge</name>
    <dbReference type="NCBI Taxonomy" id="519541"/>
    <lineage>
        <taxon>Eukaryota</taxon>
        <taxon>Metazoa</taxon>
        <taxon>Porifera</taxon>
        <taxon>Demospongiae</taxon>
        <taxon>Heteroscleromorpha</taxon>
        <taxon>Tetractinellida</taxon>
        <taxon>Astrophorina</taxon>
        <taxon>Geodiidae</taxon>
        <taxon>Geodia</taxon>
    </lineage>
</organism>
<name>A0AA35T8B1_GEOBA</name>
<accession>A0AA35T8B1</accession>
<evidence type="ECO:0008006" key="4">
    <source>
        <dbReference type="Google" id="ProtNLM"/>
    </source>
</evidence>
<dbReference type="AlphaFoldDB" id="A0AA35T8B1"/>
<dbReference type="EMBL" id="CASHTH010003306">
    <property type="protein sequence ID" value="CAI8043154.1"/>
    <property type="molecule type" value="Genomic_DNA"/>
</dbReference>
<proteinExistence type="predicted"/>